<comment type="subunit">
    <text evidence="10">Probably interacts with PlsX.</text>
</comment>
<keyword evidence="11" id="KW-0012">Acyltransferase</keyword>
<keyword evidence="9 10" id="KW-1208">Phospholipid metabolism</keyword>
<dbReference type="GO" id="GO:0043772">
    <property type="term" value="F:acyl-phosphate glycerol-3-phosphate acyltransferase activity"/>
    <property type="evidence" value="ECO:0007669"/>
    <property type="project" value="UniProtKB-UniRule"/>
</dbReference>
<evidence type="ECO:0000256" key="1">
    <source>
        <dbReference type="ARBA" id="ARBA00022475"/>
    </source>
</evidence>
<dbReference type="Pfam" id="PF02660">
    <property type="entry name" value="G3P_acyltransf"/>
    <property type="match status" value="1"/>
</dbReference>
<evidence type="ECO:0000313" key="11">
    <source>
        <dbReference type="EMBL" id="HGS23064.1"/>
    </source>
</evidence>
<dbReference type="InterPro" id="IPR003811">
    <property type="entry name" value="G3P_acylTferase_PlsY"/>
</dbReference>
<evidence type="ECO:0000256" key="6">
    <source>
        <dbReference type="ARBA" id="ARBA00023098"/>
    </source>
</evidence>
<dbReference type="GO" id="GO:0005886">
    <property type="term" value="C:plasma membrane"/>
    <property type="evidence" value="ECO:0007669"/>
    <property type="project" value="UniProtKB-SubCell"/>
</dbReference>
<keyword evidence="2 10" id="KW-0444">Lipid biosynthesis</keyword>
<feature type="transmembrane region" description="Helical" evidence="10">
    <location>
        <begin position="114"/>
        <end position="138"/>
    </location>
</feature>
<keyword evidence="5 10" id="KW-1133">Transmembrane helix</keyword>
<comment type="subcellular location">
    <subcellularLocation>
        <location evidence="10">Cell membrane</location>
        <topology evidence="10">Multi-pass membrane protein</topology>
    </subcellularLocation>
</comment>
<keyword evidence="1 10" id="KW-1003">Cell membrane</keyword>
<proteinExistence type="inferred from homology"/>
<evidence type="ECO:0000256" key="4">
    <source>
        <dbReference type="ARBA" id="ARBA00022692"/>
    </source>
</evidence>
<sequence length="191" mass="20818">MTDNWFLLWLLFAFLSGALPLSVWVTKLIAGRDPRAVGDHNPGATNALKSGGKWVGLAALLLDVSKAAAPVGLAYQIYGIRGPAMAALALAPMLGHAYSPFLRFRGGKALATALGVWIGLTLWDVPLVALVGVTVWFLLLKNSGWAVLLTLAGMAVYLYFFRPEPLFFWVLGLQTVLLLWKHRLDFVLQNS</sequence>
<dbReference type="EC" id="2.3.1.275" evidence="10"/>
<evidence type="ECO:0000256" key="10">
    <source>
        <dbReference type="HAMAP-Rule" id="MF_01043"/>
    </source>
</evidence>
<evidence type="ECO:0000256" key="2">
    <source>
        <dbReference type="ARBA" id="ARBA00022516"/>
    </source>
</evidence>
<feature type="transmembrane region" description="Helical" evidence="10">
    <location>
        <begin position="6"/>
        <end position="25"/>
    </location>
</feature>
<keyword evidence="4 10" id="KW-0812">Transmembrane</keyword>
<organism evidence="11">
    <name type="scientific">Anaerolinea thermolimosa</name>
    <dbReference type="NCBI Taxonomy" id="229919"/>
    <lineage>
        <taxon>Bacteria</taxon>
        <taxon>Bacillati</taxon>
        <taxon>Chloroflexota</taxon>
        <taxon>Anaerolineae</taxon>
        <taxon>Anaerolineales</taxon>
        <taxon>Anaerolineaceae</taxon>
        <taxon>Anaerolinea</taxon>
    </lineage>
</organism>
<dbReference type="AlphaFoldDB" id="A0A7C4PMG9"/>
<keyword evidence="8 10" id="KW-0594">Phospholipid biosynthesis</keyword>
<comment type="caution">
    <text evidence="11">The sequence shown here is derived from an EMBL/GenBank/DDBJ whole genome shotgun (WGS) entry which is preliminary data.</text>
</comment>
<protein>
    <recommendedName>
        <fullName evidence="10">Glycerol-3-phosphate acyltransferase</fullName>
    </recommendedName>
    <alternativeName>
        <fullName evidence="10">Acyl-PO4 G3P acyltransferase</fullName>
    </alternativeName>
    <alternativeName>
        <fullName evidence="10">Acyl-phosphate--glycerol-3-phosphate acyltransferase</fullName>
    </alternativeName>
    <alternativeName>
        <fullName evidence="10">G3P acyltransferase</fullName>
        <shortName evidence="10">GPAT</shortName>
        <ecNumber evidence="10">2.3.1.275</ecNumber>
    </alternativeName>
    <alternativeName>
        <fullName evidence="10">Lysophosphatidic acid synthase</fullName>
        <shortName evidence="10">LPA synthase</shortName>
    </alternativeName>
</protein>
<evidence type="ECO:0000256" key="7">
    <source>
        <dbReference type="ARBA" id="ARBA00023136"/>
    </source>
</evidence>
<dbReference type="UniPathway" id="UPA00085"/>
<feature type="transmembrane region" description="Helical" evidence="10">
    <location>
        <begin position="144"/>
        <end position="161"/>
    </location>
</feature>
<feature type="transmembrane region" description="Helical" evidence="10">
    <location>
        <begin position="84"/>
        <end position="102"/>
    </location>
</feature>
<evidence type="ECO:0000256" key="9">
    <source>
        <dbReference type="ARBA" id="ARBA00023264"/>
    </source>
</evidence>
<dbReference type="HAMAP" id="MF_01043">
    <property type="entry name" value="PlsY"/>
    <property type="match status" value="1"/>
</dbReference>
<evidence type="ECO:0000256" key="8">
    <source>
        <dbReference type="ARBA" id="ARBA00023209"/>
    </source>
</evidence>
<accession>A0A7C4PMG9</accession>
<keyword evidence="6 10" id="KW-0443">Lipid metabolism</keyword>
<comment type="catalytic activity">
    <reaction evidence="10">
        <text>an acyl phosphate + sn-glycerol 3-phosphate = a 1-acyl-sn-glycero-3-phosphate + phosphate</text>
        <dbReference type="Rhea" id="RHEA:34075"/>
        <dbReference type="ChEBI" id="CHEBI:43474"/>
        <dbReference type="ChEBI" id="CHEBI:57597"/>
        <dbReference type="ChEBI" id="CHEBI:57970"/>
        <dbReference type="ChEBI" id="CHEBI:59918"/>
        <dbReference type="EC" id="2.3.1.275"/>
    </reaction>
</comment>
<comment type="pathway">
    <text evidence="10">Lipid metabolism; phospholipid metabolism.</text>
</comment>
<keyword evidence="3 10" id="KW-0808">Transferase</keyword>
<comment type="function">
    <text evidence="10">Catalyzes the transfer of an acyl group from acyl-phosphate (acyl-PO(4)) to glycerol-3-phosphate (G3P) to form lysophosphatidic acid (LPA). This enzyme utilizes acyl-phosphate as fatty acyl donor, but not acyl-CoA or acyl-ACP.</text>
</comment>
<keyword evidence="7 10" id="KW-0472">Membrane</keyword>
<dbReference type="SMART" id="SM01207">
    <property type="entry name" value="G3P_acyltransf"/>
    <property type="match status" value="1"/>
</dbReference>
<comment type="similarity">
    <text evidence="10">Belongs to the PlsY family.</text>
</comment>
<dbReference type="GO" id="GO:0008654">
    <property type="term" value="P:phospholipid biosynthetic process"/>
    <property type="evidence" value="ECO:0007669"/>
    <property type="project" value="UniProtKB-UniRule"/>
</dbReference>
<dbReference type="PANTHER" id="PTHR30309:SF0">
    <property type="entry name" value="GLYCEROL-3-PHOSPHATE ACYLTRANSFERASE-RELATED"/>
    <property type="match status" value="1"/>
</dbReference>
<dbReference type="EMBL" id="DSYK01000731">
    <property type="protein sequence ID" value="HGS23064.1"/>
    <property type="molecule type" value="Genomic_DNA"/>
</dbReference>
<evidence type="ECO:0000256" key="3">
    <source>
        <dbReference type="ARBA" id="ARBA00022679"/>
    </source>
</evidence>
<gene>
    <name evidence="10" type="primary">plsY</name>
    <name evidence="11" type="ORF">ENT37_14515</name>
</gene>
<name>A0A7C4PMG9_9CHLR</name>
<evidence type="ECO:0000256" key="5">
    <source>
        <dbReference type="ARBA" id="ARBA00022989"/>
    </source>
</evidence>
<reference evidence="11" key="1">
    <citation type="journal article" date="2020" name="mSystems">
        <title>Genome- and Community-Level Interaction Insights into Carbon Utilization and Element Cycling Functions of Hydrothermarchaeota in Hydrothermal Sediment.</title>
        <authorList>
            <person name="Zhou Z."/>
            <person name="Liu Y."/>
            <person name="Xu W."/>
            <person name="Pan J."/>
            <person name="Luo Z.H."/>
            <person name="Li M."/>
        </authorList>
    </citation>
    <scope>NUCLEOTIDE SEQUENCE [LARGE SCALE GENOMIC DNA]</scope>
    <source>
        <strain evidence="11">SpSt-573</strain>
    </source>
</reference>
<dbReference type="PANTHER" id="PTHR30309">
    <property type="entry name" value="INNER MEMBRANE PROTEIN YGIH"/>
    <property type="match status" value="1"/>
</dbReference>